<gene>
    <name evidence="5" type="ORF">GKC30_07695</name>
</gene>
<evidence type="ECO:0000256" key="4">
    <source>
        <dbReference type="RuleBase" id="RU004508"/>
    </source>
</evidence>
<dbReference type="GO" id="GO:0030170">
    <property type="term" value="F:pyridoxal phosphate binding"/>
    <property type="evidence" value="ECO:0007669"/>
    <property type="project" value="TreeGrafter"/>
</dbReference>
<dbReference type="InterPro" id="IPR015421">
    <property type="entry name" value="PyrdxlP-dep_Trfase_major"/>
</dbReference>
<keyword evidence="6" id="KW-1185">Reference proteome</keyword>
<dbReference type="EMBL" id="WODC01000004">
    <property type="protein sequence ID" value="MUM77510.1"/>
    <property type="molecule type" value="Genomic_DNA"/>
</dbReference>
<feature type="active site" description="Proton acceptor" evidence="2">
    <location>
        <position position="192"/>
    </location>
</feature>
<evidence type="ECO:0000313" key="6">
    <source>
        <dbReference type="Proteomes" id="UP000461162"/>
    </source>
</evidence>
<sequence>MPTSDRLYLSPPHMGGAELDFVHRAFESNFIAPLGPQLAEFEAEFSRLTGFAHCLGLSSGTAAIHLGLRQLGVGPGDVVIASTLTFIGSVTPATFLGADLHFVDCDAATWTMDPALLAEAVDQVEADGRRVGAVIPTDLYGQCSDYDALLAVCHPRGIPLLVDAAEAVGAAYKDRHAGRGGDAAVYSFNGNKIITTGGGGLLASDDKALIDEARRLSQQARDPAPHYQHSTIGYNYRMSNVAAAIGLGQLDVLAERVARRRAIFDWYVDSLGRLPGVSFMPEAAYGLGNRWLTVILLDEAEFGAGPEDVRLALEAENIESRPVWKPMHMQPVFRDVPCSGGAVSEGLFRRGLCLPSGTAMSEAELDRVARRVAAMTATSPRGGRGTP</sequence>
<evidence type="ECO:0000256" key="3">
    <source>
        <dbReference type="PIRSR" id="PIRSR000390-2"/>
    </source>
</evidence>
<dbReference type="InterPro" id="IPR015422">
    <property type="entry name" value="PyrdxlP-dep_Trfase_small"/>
</dbReference>
<dbReference type="PANTHER" id="PTHR30244">
    <property type="entry name" value="TRANSAMINASE"/>
    <property type="match status" value="1"/>
</dbReference>
<dbReference type="PANTHER" id="PTHR30244:SF34">
    <property type="entry name" value="DTDP-4-AMINO-4,6-DIDEOXYGALACTOSE TRANSAMINASE"/>
    <property type="match status" value="1"/>
</dbReference>
<comment type="similarity">
    <text evidence="1 4">Belongs to the DegT/DnrJ/EryC1 family.</text>
</comment>
<dbReference type="AlphaFoldDB" id="A0A7K1KN86"/>
<keyword evidence="5" id="KW-0808">Transferase</keyword>
<dbReference type="Gene3D" id="3.90.1150.10">
    <property type="entry name" value="Aspartate Aminotransferase, domain 1"/>
    <property type="match status" value="1"/>
</dbReference>
<dbReference type="RefSeq" id="WP_155933726.1">
    <property type="nucleotide sequence ID" value="NZ_WODC01000004.1"/>
</dbReference>
<dbReference type="Gene3D" id="3.40.640.10">
    <property type="entry name" value="Type I PLP-dependent aspartate aminotransferase-like (Major domain)"/>
    <property type="match status" value="1"/>
</dbReference>
<organism evidence="5 6">
    <name type="scientific">Pseudodesulfovibrio alkaliphilus</name>
    <dbReference type="NCBI Taxonomy" id="2661613"/>
    <lineage>
        <taxon>Bacteria</taxon>
        <taxon>Pseudomonadati</taxon>
        <taxon>Thermodesulfobacteriota</taxon>
        <taxon>Desulfovibrionia</taxon>
        <taxon>Desulfovibrionales</taxon>
        <taxon>Desulfovibrionaceae</taxon>
    </lineage>
</organism>
<protein>
    <submittedName>
        <fullName evidence="5">Aminotransferase DegT</fullName>
    </submittedName>
</protein>
<evidence type="ECO:0000256" key="1">
    <source>
        <dbReference type="ARBA" id="ARBA00037999"/>
    </source>
</evidence>
<name>A0A7K1KN86_9BACT</name>
<dbReference type="InterPro" id="IPR000653">
    <property type="entry name" value="DegT/StrS_aminotransferase"/>
</dbReference>
<feature type="modified residue" description="N6-(pyridoxal phosphate)lysine" evidence="3">
    <location>
        <position position="192"/>
    </location>
</feature>
<proteinExistence type="inferred from homology"/>
<dbReference type="SUPFAM" id="SSF53383">
    <property type="entry name" value="PLP-dependent transferases"/>
    <property type="match status" value="1"/>
</dbReference>
<evidence type="ECO:0000313" key="5">
    <source>
        <dbReference type="EMBL" id="MUM77510.1"/>
    </source>
</evidence>
<evidence type="ECO:0000256" key="2">
    <source>
        <dbReference type="PIRSR" id="PIRSR000390-1"/>
    </source>
</evidence>
<dbReference type="CDD" id="cd00616">
    <property type="entry name" value="AHBA_syn"/>
    <property type="match status" value="1"/>
</dbReference>
<dbReference type="Proteomes" id="UP000461162">
    <property type="component" value="Unassembled WGS sequence"/>
</dbReference>
<keyword evidence="3 4" id="KW-0663">Pyridoxal phosphate</keyword>
<dbReference type="PIRSF" id="PIRSF000390">
    <property type="entry name" value="PLP_StrS"/>
    <property type="match status" value="1"/>
</dbReference>
<dbReference type="GO" id="GO:0000271">
    <property type="term" value="P:polysaccharide biosynthetic process"/>
    <property type="evidence" value="ECO:0007669"/>
    <property type="project" value="TreeGrafter"/>
</dbReference>
<dbReference type="GO" id="GO:0008483">
    <property type="term" value="F:transaminase activity"/>
    <property type="evidence" value="ECO:0007669"/>
    <property type="project" value="UniProtKB-KW"/>
</dbReference>
<reference evidence="5 6" key="1">
    <citation type="submission" date="2019-11" db="EMBL/GenBank/DDBJ databases">
        <title>Pseudodesulfovibrio alkaliphilus, sp. nov., an alkaliphilic sulfate-reducing bacteria from mud volcano of Taman peninsula, Russia.</title>
        <authorList>
            <person name="Frolova A."/>
            <person name="Merkel A.Y."/>
            <person name="Slobodkin A.I."/>
        </authorList>
    </citation>
    <scope>NUCLEOTIDE SEQUENCE [LARGE SCALE GENOMIC DNA]</scope>
    <source>
        <strain evidence="5 6">F-1</strain>
    </source>
</reference>
<keyword evidence="5" id="KW-0032">Aminotransferase</keyword>
<accession>A0A7K1KN86</accession>
<comment type="caution">
    <text evidence="5">The sequence shown here is derived from an EMBL/GenBank/DDBJ whole genome shotgun (WGS) entry which is preliminary data.</text>
</comment>
<dbReference type="InterPro" id="IPR015424">
    <property type="entry name" value="PyrdxlP-dep_Trfase"/>
</dbReference>
<dbReference type="Pfam" id="PF01041">
    <property type="entry name" value="DegT_DnrJ_EryC1"/>
    <property type="match status" value="1"/>
</dbReference>